<reference evidence="3" key="2">
    <citation type="submission" date="2020-08" db="EMBL/GenBank/DDBJ databases">
        <title>The Agave Microbiome: Exploring the role of microbial communities in plant adaptations to desert environments.</title>
        <authorList>
            <person name="Partida-Martinez L.P."/>
        </authorList>
    </citation>
    <scope>NUCLEOTIDE SEQUENCE [LARGE SCALE GENOMIC DNA]</scope>
    <source>
        <strain evidence="3">AT2.8</strain>
    </source>
</reference>
<dbReference type="Proteomes" id="UP000548423">
    <property type="component" value="Unassembled WGS sequence"/>
</dbReference>
<evidence type="ECO:0000313" key="2">
    <source>
        <dbReference type="EMBL" id="NYE07899.1"/>
    </source>
</evidence>
<gene>
    <name evidence="2" type="ORF">F4694_004740</name>
</gene>
<feature type="domain" description="DUF3870" evidence="1">
    <location>
        <begin position="8"/>
        <end position="100"/>
    </location>
</feature>
<dbReference type="AlphaFoldDB" id="A0A852TI71"/>
<dbReference type="InterPro" id="IPR024617">
    <property type="entry name" value="DUF3870"/>
</dbReference>
<organism evidence="2 3">
    <name type="scientific">Neobacillus niacini</name>
    <dbReference type="NCBI Taxonomy" id="86668"/>
    <lineage>
        <taxon>Bacteria</taxon>
        <taxon>Bacillati</taxon>
        <taxon>Bacillota</taxon>
        <taxon>Bacilli</taxon>
        <taxon>Bacillales</taxon>
        <taxon>Bacillaceae</taxon>
        <taxon>Neobacillus</taxon>
    </lineage>
</organism>
<evidence type="ECO:0000313" key="3">
    <source>
        <dbReference type="Proteomes" id="UP000548423"/>
    </source>
</evidence>
<dbReference type="EMBL" id="JACCBX010000011">
    <property type="protein sequence ID" value="NYE07899.1"/>
    <property type="molecule type" value="Genomic_DNA"/>
</dbReference>
<evidence type="ECO:0000259" key="1">
    <source>
        <dbReference type="Pfam" id="PF12986"/>
    </source>
</evidence>
<name>A0A852TI71_9BACI</name>
<proteinExistence type="predicted"/>
<reference evidence="3" key="1">
    <citation type="submission" date="2020-07" db="EMBL/GenBank/DDBJ databases">
        <authorList>
            <person name="Partida-Martinez L."/>
            <person name="Huntemann M."/>
            <person name="Clum A."/>
            <person name="Wang J."/>
            <person name="Palaniappan K."/>
            <person name="Ritter S."/>
            <person name="Chen I.-M."/>
            <person name="Stamatis D."/>
            <person name="Reddy T."/>
            <person name="O'Malley R."/>
            <person name="Daum C."/>
            <person name="Shapiro N."/>
            <person name="Ivanova N."/>
            <person name="Kyrpides N."/>
            <person name="Woyke T."/>
        </authorList>
    </citation>
    <scope>NUCLEOTIDE SEQUENCE [LARGE SCALE GENOMIC DNA]</scope>
    <source>
        <strain evidence="3">AT2.8</strain>
    </source>
</reference>
<protein>
    <recommendedName>
        <fullName evidence="1">DUF3870 domain-containing protein</fullName>
    </recommendedName>
</protein>
<accession>A0A852TI71</accession>
<dbReference type="Pfam" id="PF12986">
    <property type="entry name" value="DUF3870"/>
    <property type="match status" value="1"/>
</dbReference>
<comment type="caution">
    <text evidence="2">The sequence shown here is derived from an EMBL/GenBank/DDBJ whole genome shotgun (WGS) entry which is preliminary data.</text>
</comment>
<sequence>MLNGKTIFIAGHARLPQGMAAKSVFDTLTITAEVDRKYGVVVEASCTLATEHGSDFIGRILKGVSLKDGVEGLIEEIETYYRGKATNALVAALKDLDLHFHQIKTEEKQKVL</sequence>